<dbReference type="EMBL" id="FOCG01000004">
    <property type="protein sequence ID" value="SEN12927.1"/>
    <property type="molecule type" value="Genomic_DNA"/>
</dbReference>
<organism evidence="3 4">
    <name type="scientific">Hydrogenoanaerobacterium saccharovorans</name>
    <dbReference type="NCBI Taxonomy" id="474960"/>
    <lineage>
        <taxon>Bacteria</taxon>
        <taxon>Bacillati</taxon>
        <taxon>Bacillota</taxon>
        <taxon>Clostridia</taxon>
        <taxon>Eubacteriales</taxon>
        <taxon>Oscillospiraceae</taxon>
        <taxon>Hydrogenoanaerobacterium</taxon>
    </lineage>
</organism>
<feature type="transmembrane region" description="Helical" evidence="1">
    <location>
        <begin position="172"/>
        <end position="193"/>
    </location>
</feature>
<accession>A0A1H8E2A6</accession>
<evidence type="ECO:0000313" key="3">
    <source>
        <dbReference type="EMBL" id="SEN12927.1"/>
    </source>
</evidence>
<feature type="transmembrane region" description="Helical" evidence="1">
    <location>
        <begin position="67"/>
        <end position="88"/>
    </location>
</feature>
<feature type="transmembrane region" description="Helical" evidence="1">
    <location>
        <begin position="133"/>
        <end position="152"/>
    </location>
</feature>
<reference evidence="3 4" key="1">
    <citation type="submission" date="2016-10" db="EMBL/GenBank/DDBJ databases">
        <authorList>
            <person name="de Groot N.N."/>
        </authorList>
    </citation>
    <scope>NUCLEOTIDE SEQUENCE [LARGE SCALE GENOMIC DNA]</scope>
    <source>
        <strain evidence="3 4">CGMCC 1.5070</strain>
    </source>
</reference>
<feature type="transmembrane region" description="Helical" evidence="1">
    <location>
        <begin position="275"/>
        <end position="292"/>
    </location>
</feature>
<evidence type="ECO:0000259" key="2">
    <source>
        <dbReference type="Pfam" id="PF01757"/>
    </source>
</evidence>
<feature type="transmembrane region" description="Helical" evidence="1">
    <location>
        <begin position="205"/>
        <end position="223"/>
    </location>
</feature>
<name>A0A1H8E2A6_9FIRM</name>
<feature type="transmembrane region" description="Helical" evidence="1">
    <location>
        <begin position="108"/>
        <end position="126"/>
    </location>
</feature>
<dbReference type="AlphaFoldDB" id="A0A1H8E2A6"/>
<keyword evidence="4" id="KW-1185">Reference proteome</keyword>
<feature type="domain" description="Acyltransferase 3" evidence="2">
    <location>
        <begin position="2"/>
        <end position="302"/>
    </location>
</feature>
<feature type="transmembrane region" description="Helical" evidence="1">
    <location>
        <begin position="298"/>
        <end position="319"/>
    </location>
</feature>
<dbReference type="Pfam" id="PF01757">
    <property type="entry name" value="Acyl_transf_3"/>
    <property type="match status" value="1"/>
</dbReference>
<dbReference type="GO" id="GO:0016747">
    <property type="term" value="F:acyltransferase activity, transferring groups other than amino-acyl groups"/>
    <property type="evidence" value="ECO:0007669"/>
    <property type="project" value="InterPro"/>
</dbReference>
<keyword evidence="1" id="KW-1133">Transmembrane helix</keyword>
<keyword evidence="1" id="KW-0472">Membrane</keyword>
<evidence type="ECO:0000256" key="1">
    <source>
        <dbReference type="SAM" id="Phobius"/>
    </source>
</evidence>
<feature type="transmembrane region" description="Helical" evidence="1">
    <location>
        <begin position="24"/>
        <end position="46"/>
    </location>
</feature>
<sequence>MASVCVIAIHVLSSAKIDNLYVFFFVQGIARLAVPFFFCCTGYFIAQKGIENRTVVIDYIKKLCKSYLIGSLVYIPVELIKMIATNTFSKAAVLKYLQYILVQGSFLHLWYFPAVIVAIVCLHFLLKRLSIRMTCLVAACLYFIGLLGDGYYGVFRFLPQWASDTMKIYQELFYTTRNGLFFGVPFVLIGVAIAKRTRLQTMKKAYVWLVATLVAGCGEIYFLRRFQIAVDYNMTVFLVPATVFLFLTLLKMPYKIKFNSNLLRLYSTKLYEAHLLFYGLLLAALTVFQIPILKNGAVQFFVVWAASQMFAYFTARAVANRVIK</sequence>
<proteinExistence type="predicted"/>
<dbReference type="Proteomes" id="UP000199158">
    <property type="component" value="Unassembled WGS sequence"/>
</dbReference>
<feature type="transmembrane region" description="Helical" evidence="1">
    <location>
        <begin position="235"/>
        <end position="254"/>
    </location>
</feature>
<keyword evidence="1" id="KW-0812">Transmembrane</keyword>
<protein>
    <submittedName>
        <fullName evidence="3">Serine/alanine racemase</fullName>
    </submittedName>
</protein>
<evidence type="ECO:0000313" key="4">
    <source>
        <dbReference type="Proteomes" id="UP000199158"/>
    </source>
</evidence>
<dbReference type="InterPro" id="IPR002656">
    <property type="entry name" value="Acyl_transf_3_dom"/>
</dbReference>
<dbReference type="STRING" id="474960.SAMN05216180_2831"/>
<gene>
    <name evidence="3" type="ORF">SAMN05216180_2831</name>
</gene>